<dbReference type="RefSeq" id="WP_349163254.1">
    <property type="nucleotide sequence ID" value="NZ_JBBMFE010000001.1"/>
</dbReference>
<sequence length="151" mass="15829">MFKKLKENKKGFTLVELIVVLVILAILAALLVPALTGYIDKAKRKSIVAETRQAVMAAQTLVDEEYGKAVEGAKLEFGGSNTNLTYAKVKDLAEVKGTITAVVVGTTTGAVGAETYSNAGVVTSLTYTNGGKTCVYTKDATTGTDGAYNVQ</sequence>
<keyword evidence="3" id="KW-1185">Reference proteome</keyword>
<feature type="transmembrane region" description="Helical" evidence="1">
    <location>
        <begin position="12"/>
        <end position="35"/>
    </location>
</feature>
<evidence type="ECO:0000313" key="3">
    <source>
        <dbReference type="Proteomes" id="UP001438008"/>
    </source>
</evidence>
<dbReference type="PANTHER" id="PTHR30093">
    <property type="entry name" value="GENERAL SECRETION PATHWAY PROTEIN G"/>
    <property type="match status" value="1"/>
</dbReference>
<reference evidence="2 3" key="1">
    <citation type="submission" date="2024-03" db="EMBL/GenBank/DDBJ databases">
        <title>Human intestinal bacterial collection.</title>
        <authorList>
            <person name="Pauvert C."/>
            <person name="Hitch T.C.A."/>
            <person name="Clavel T."/>
        </authorList>
    </citation>
    <scope>NUCLEOTIDE SEQUENCE [LARGE SCALE GENOMIC DNA]</scope>
    <source>
        <strain evidence="2 3">CLA-AA-H132</strain>
    </source>
</reference>
<dbReference type="Gene3D" id="3.30.700.10">
    <property type="entry name" value="Glycoprotein, Type 4 Pilin"/>
    <property type="match status" value="1"/>
</dbReference>
<dbReference type="SUPFAM" id="SSF54523">
    <property type="entry name" value="Pili subunits"/>
    <property type="match status" value="1"/>
</dbReference>
<accession>A0ABV1FC22</accession>
<proteinExistence type="predicted"/>
<evidence type="ECO:0000256" key="1">
    <source>
        <dbReference type="SAM" id="Phobius"/>
    </source>
</evidence>
<dbReference type="EMBL" id="JBBMFE010000001">
    <property type="protein sequence ID" value="MEQ2470917.1"/>
    <property type="molecule type" value="Genomic_DNA"/>
</dbReference>
<dbReference type="Pfam" id="PF07963">
    <property type="entry name" value="N_methyl"/>
    <property type="match status" value="1"/>
</dbReference>
<evidence type="ECO:0000313" key="2">
    <source>
        <dbReference type="EMBL" id="MEQ2470917.1"/>
    </source>
</evidence>
<keyword evidence="1" id="KW-0812">Transmembrane</keyword>
<protein>
    <submittedName>
        <fullName evidence="2">Type II secretion system protein</fullName>
    </submittedName>
</protein>
<dbReference type="InterPro" id="IPR012902">
    <property type="entry name" value="N_methyl_site"/>
</dbReference>
<gene>
    <name evidence="2" type="ORF">WMO29_00140</name>
</gene>
<keyword evidence="1" id="KW-0472">Membrane</keyword>
<keyword evidence="1" id="KW-1133">Transmembrane helix</keyword>
<dbReference type="PROSITE" id="PS00409">
    <property type="entry name" value="PROKAR_NTER_METHYL"/>
    <property type="match status" value="1"/>
</dbReference>
<name>A0ABV1FC22_9FIRM</name>
<comment type="caution">
    <text evidence="2">The sequence shown here is derived from an EMBL/GenBank/DDBJ whole genome shotgun (WGS) entry which is preliminary data.</text>
</comment>
<dbReference type="Proteomes" id="UP001438008">
    <property type="component" value="Unassembled WGS sequence"/>
</dbReference>
<dbReference type="NCBIfam" id="TIGR02532">
    <property type="entry name" value="IV_pilin_GFxxxE"/>
    <property type="match status" value="1"/>
</dbReference>
<dbReference type="InterPro" id="IPR045584">
    <property type="entry name" value="Pilin-like"/>
</dbReference>
<organism evidence="2 3">
    <name type="scientific">Laedolimicola intestinihominis</name>
    <dbReference type="NCBI Taxonomy" id="3133166"/>
    <lineage>
        <taxon>Bacteria</taxon>
        <taxon>Bacillati</taxon>
        <taxon>Bacillota</taxon>
        <taxon>Clostridia</taxon>
        <taxon>Lachnospirales</taxon>
        <taxon>Lachnospiraceae</taxon>
        <taxon>Laedolimicola</taxon>
    </lineage>
</organism>